<evidence type="ECO:0000313" key="2">
    <source>
        <dbReference type="Proteomes" id="UP001065298"/>
    </source>
</evidence>
<dbReference type="Proteomes" id="UP001065298">
    <property type="component" value="Chromosome 12"/>
</dbReference>
<dbReference type="EMBL" id="CM046514">
    <property type="protein sequence ID" value="KAI8650359.1"/>
    <property type="molecule type" value="Genomic_DNA"/>
</dbReference>
<organism evidence="1 2">
    <name type="scientific">Fusarium keratoplasticum</name>
    <dbReference type="NCBI Taxonomy" id="1328300"/>
    <lineage>
        <taxon>Eukaryota</taxon>
        <taxon>Fungi</taxon>
        <taxon>Dikarya</taxon>
        <taxon>Ascomycota</taxon>
        <taxon>Pezizomycotina</taxon>
        <taxon>Sordariomycetes</taxon>
        <taxon>Hypocreomycetidae</taxon>
        <taxon>Hypocreales</taxon>
        <taxon>Nectriaceae</taxon>
        <taxon>Fusarium</taxon>
        <taxon>Fusarium solani species complex</taxon>
    </lineage>
</organism>
<reference evidence="1" key="1">
    <citation type="submission" date="2022-06" db="EMBL/GenBank/DDBJ databases">
        <title>Fusarium solani species complex genomes reveal bases of compartmentalisation and animal pathogenesis.</title>
        <authorList>
            <person name="Tsai I.J."/>
        </authorList>
    </citation>
    <scope>NUCLEOTIDE SEQUENCE</scope>
    <source>
        <strain evidence="1">Fu6.1</strain>
    </source>
</reference>
<proteinExistence type="predicted"/>
<comment type="caution">
    <text evidence="1">The sequence shown here is derived from an EMBL/GenBank/DDBJ whole genome shotgun (WGS) entry which is preliminary data.</text>
</comment>
<evidence type="ECO:0000313" key="1">
    <source>
        <dbReference type="EMBL" id="KAI8650359.1"/>
    </source>
</evidence>
<keyword evidence="2" id="KW-1185">Reference proteome</keyword>
<name>A0ACC0QER9_9HYPO</name>
<protein>
    <submittedName>
        <fullName evidence="1">Uncharacterized protein</fullName>
    </submittedName>
</protein>
<gene>
    <name evidence="1" type="ORF">NCS57_01369200</name>
</gene>
<sequence>MFQSQLVAMFLLWLTIWIRATSTASLYAYSTAKGVQVGAQDPKTGELHYSNCNSEKTPIFPIDKPNVLKVGLMPRKGTALAAAGWWDGQKVTASIFYQTDESVIVNAYCECNMTTGKLTYIDNWAISETAEVKSVNNETGLSVQLLGGEEGYRLFYHNKDGDVMMLRYMPKTTAWVDDGAISQDHLAGMALASAHYGKNISVAFPQGQSNIEVSRFSNTDEWHLSTFPQPLEGLYGSSIVPTNETAPSAIQIDDEVDPEFSLPFWNPEIRSLGMSIDSSRSRSIFYFGADKKLYQVTENNDEWELAPNQTDNIWPQADDSSADLAVANDQGNGETWIYYWANDSIVQVHRKNSKDWEPAKMLPVNATNSANQNSEGNKGSQESADSLGSKDLSTGAKAGIGVGVSMGVILMTGLIWFLMKRLAAKKGRDTEADGDPAPDQSPGSPEVDETATLKPVSNPSLDDTPKADPVEMESPRVMAELEHPPVIYELPENDGKQ</sequence>
<accession>A0ACC0QER9</accession>